<evidence type="ECO:0000256" key="1">
    <source>
        <dbReference type="SAM" id="MobiDB-lite"/>
    </source>
</evidence>
<proteinExistence type="predicted"/>
<feature type="region of interest" description="Disordered" evidence="1">
    <location>
        <begin position="1"/>
        <end position="39"/>
    </location>
</feature>
<accession>A0A6J4HB39</accession>
<gene>
    <name evidence="2" type="ORF">AVDCRST_MAG52-332</name>
</gene>
<dbReference type="EMBL" id="CADCTN010000027">
    <property type="protein sequence ID" value="CAA9218587.1"/>
    <property type="molecule type" value="Genomic_DNA"/>
</dbReference>
<feature type="non-terminal residue" evidence="2">
    <location>
        <position position="1"/>
    </location>
</feature>
<sequence length="39" mass="4036">ERPDAGFGAHGVPGRGRRVPGRRRVGGLDGRRCAAGHGD</sequence>
<name>A0A6J4HB39_9ACTN</name>
<protein>
    <submittedName>
        <fullName evidence="2">Uncharacterized protein</fullName>
    </submittedName>
</protein>
<dbReference type="AlphaFoldDB" id="A0A6J4HB39"/>
<evidence type="ECO:0000313" key="2">
    <source>
        <dbReference type="EMBL" id="CAA9218587.1"/>
    </source>
</evidence>
<reference evidence="2" key="1">
    <citation type="submission" date="2020-02" db="EMBL/GenBank/DDBJ databases">
        <authorList>
            <person name="Meier V. D."/>
        </authorList>
    </citation>
    <scope>NUCLEOTIDE SEQUENCE</scope>
    <source>
        <strain evidence="2">AVDCRST_MAG52</strain>
    </source>
</reference>
<feature type="compositionally biased region" description="Basic residues" evidence="1">
    <location>
        <begin position="15"/>
        <end position="25"/>
    </location>
</feature>
<feature type="non-terminal residue" evidence="2">
    <location>
        <position position="39"/>
    </location>
</feature>
<organism evidence="2">
    <name type="scientific">uncultured Blastococcus sp</name>
    <dbReference type="NCBI Taxonomy" id="217144"/>
    <lineage>
        <taxon>Bacteria</taxon>
        <taxon>Bacillati</taxon>
        <taxon>Actinomycetota</taxon>
        <taxon>Actinomycetes</taxon>
        <taxon>Geodermatophilales</taxon>
        <taxon>Geodermatophilaceae</taxon>
        <taxon>Blastococcus</taxon>
        <taxon>environmental samples</taxon>
    </lineage>
</organism>